<dbReference type="Pfam" id="PF04480">
    <property type="entry name" value="DUF559"/>
    <property type="match status" value="1"/>
</dbReference>
<protein>
    <recommendedName>
        <fullName evidence="1">DUF559 domain-containing protein</fullName>
    </recommendedName>
</protein>
<sequence>MNIESFSAETPRWQIRYALNLARIVGVYRTRKNLQYFTHESAVLLHGLSPWNVEPSVYAATNSNRHKTTLPKVTINTEVFEPREFRPTFSLQRSDEYLTIDNLPVESLENTAIRMVISRPAVDALVAVSQILHRLTRFSHFQWQYSRSLEKQVKQSLLVRLDKIQKEHPKLGNYDRGRVLINVADAACESAGEAALQPILYAVFSDALVSQYKIHMNGHDYFADFAVPEVHLIIEFDGVGKMGTNEQEFNDALHAQLNRQNAIESLGYSFIRVKWNDLLNPTDLYNRFVRYSMKKYSDFHLRNSTLKSLLESEAVI</sequence>
<dbReference type="InterPro" id="IPR007569">
    <property type="entry name" value="DUF559"/>
</dbReference>
<name>A0A2I1M5E4_9BIFI</name>
<evidence type="ECO:0000313" key="3">
    <source>
        <dbReference type="Proteomes" id="UP000242263"/>
    </source>
</evidence>
<dbReference type="Gene3D" id="3.40.960.10">
    <property type="entry name" value="VSR Endonuclease"/>
    <property type="match status" value="1"/>
</dbReference>
<gene>
    <name evidence="2" type="ORF">CYJ32_02740</name>
</gene>
<accession>A0A2I1M5E4</accession>
<reference evidence="2 3" key="1">
    <citation type="submission" date="2017-12" db="EMBL/GenBank/DDBJ databases">
        <title>Phylogenetic diversity of female urinary microbiome.</title>
        <authorList>
            <person name="Thomas-White K."/>
            <person name="Wolfe A.J."/>
        </authorList>
    </citation>
    <scope>NUCLEOTIDE SEQUENCE [LARGE SCALE GENOMIC DNA]</scope>
    <source>
        <strain evidence="2 3">UMB0064</strain>
    </source>
</reference>
<evidence type="ECO:0000259" key="1">
    <source>
        <dbReference type="Pfam" id="PF04480"/>
    </source>
</evidence>
<proteinExistence type="predicted"/>
<dbReference type="AlphaFoldDB" id="A0A2I1M5E4"/>
<evidence type="ECO:0000313" key="2">
    <source>
        <dbReference type="EMBL" id="PKZ15314.1"/>
    </source>
</evidence>
<dbReference type="EMBL" id="PKGU01000002">
    <property type="protein sequence ID" value="PKZ15314.1"/>
    <property type="molecule type" value="Genomic_DNA"/>
</dbReference>
<feature type="domain" description="DUF559" evidence="1">
    <location>
        <begin position="219"/>
        <end position="280"/>
    </location>
</feature>
<comment type="caution">
    <text evidence="2">The sequence shown here is derived from an EMBL/GenBank/DDBJ whole genome shotgun (WGS) entry which is preliminary data.</text>
</comment>
<dbReference type="Proteomes" id="UP000242263">
    <property type="component" value="Unassembled WGS sequence"/>
</dbReference>
<organism evidence="2 3">
    <name type="scientific">Alloscardovia omnicolens</name>
    <dbReference type="NCBI Taxonomy" id="419015"/>
    <lineage>
        <taxon>Bacteria</taxon>
        <taxon>Bacillati</taxon>
        <taxon>Actinomycetota</taxon>
        <taxon>Actinomycetes</taxon>
        <taxon>Bifidobacteriales</taxon>
        <taxon>Bifidobacteriaceae</taxon>
        <taxon>Alloscardovia</taxon>
    </lineage>
</organism>